<evidence type="ECO:0000313" key="2">
    <source>
        <dbReference type="EMBL" id="TFY62201.1"/>
    </source>
</evidence>
<proteinExistence type="predicted"/>
<gene>
    <name evidence="2" type="ORF">EVG20_g6789</name>
</gene>
<organism evidence="2 3">
    <name type="scientific">Dentipellis fragilis</name>
    <dbReference type="NCBI Taxonomy" id="205917"/>
    <lineage>
        <taxon>Eukaryota</taxon>
        <taxon>Fungi</taxon>
        <taxon>Dikarya</taxon>
        <taxon>Basidiomycota</taxon>
        <taxon>Agaricomycotina</taxon>
        <taxon>Agaricomycetes</taxon>
        <taxon>Russulales</taxon>
        <taxon>Hericiaceae</taxon>
        <taxon>Dentipellis</taxon>
    </lineage>
</organism>
<dbReference type="AlphaFoldDB" id="A0A4Y9YL47"/>
<protein>
    <submittedName>
        <fullName evidence="2">Uncharacterized protein</fullName>
    </submittedName>
</protein>
<feature type="compositionally biased region" description="Basic residues" evidence="1">
    <location>
        <begin position="111"/>
        <end position="133"/>
    </location>
</feature>
<dbReference type="EMBL" id="SEOQ01000474">
    <property type="protein sequence ID" value="TFY62201.1"/>
    <property type="molecule type" value="Genomic_DNA"/>
</dbReference>
<name>A0A4Y9YL47_9AGAM</name>
<evidence type="ECO:0000256" key="1">
    <source>
        <dbReference type="SAM" id="MobiDB-lite"/>
    </source>
</evidence>
<feature type="compositionally biased region" description="Basic and acidic residues" evidence="1">
    <location>
        <begin position="76"/>
        <end position="99"/>
    </location>
</feature>
<sequence length="204" mass="22569">MALQTMCEANEDFIITPHKFFRPPAGTPEESPSAKLGADAYNAELALRKEIREEEDRIARGSDSATSEAIEAASDPDDKNYHGRKFELPRSDRRLRPKETAQPTPAPGTSRARRPGSSRKNVARGKERSAKKRVAQENTATDEEHADDEADVVEAQRKRKGKQKAVEVSDEEEESPEQIAGPSRSVANTQGMETRASRARSQRG</sequence>
<evidence type="ECO:0000313" key="3">
    <source>
        <dbReference type="Proteomes" id="UP000298327"/>
    </source>
</evidence>
<keyword evidence="3" id="KW-1185">Reference proteome</keyword>
<feature type="compositionally biased region" description="Acidic residues" evidence="1">
    <location>
        <begin position="140"/>
        <end position="152"/>
    </location>
</feature>
<dbReference type="Proteomes" id="UP000298327">
    <property type="component" value="Unassembled WGS sequence"/>
</dbReference>
<reference evidence="2 3" key="1">
    <citation type="submission" date="2019-02" db="EMBL/GenBank/DDBJ databases">
        <title>Genome sequencing of the rare red list fungi Dentipellis fragilis.</title>
        <authorList>
            <person name="Buettner E."/>
            <person name="Kellner H."/>
        </authorList>
    </citation>
    <scope>NUCLEOTIDE SEQUENCE [LARGE SCALE GENOMIC DNA]</scope>
    <source>
        <strain evidence="2 3">DSM 105465</strain>
    </source>
</reference>
<accession>A0A4Y9YL47</accession>
<feature type="region of interest" description="Disordered" evidence="1">
    <location>
        <begin position="53"/>
        <end position="204"/>
    </location>
</feature>
<comment type="caution">
    <text evidence="2">The sequence shown here is derived from an EMBL/GenBank/DDBJ whole genome shotgun (WGS) entry which is preliminary data.</text>
</comment>